<gene>
    <name evidence="3" type="ORF">C0Q88_09495</name>
</gene>
<protein>
    <submittedName>
        <fullName evidence="3">Uncharacterized protein</fullName>
    </submittedName>
</protein>
<evidence type="ECO:0000313" key="4">
    <source>
        <dbReference type="Proteomes" id="UP000234456"/>
    </source>
</evidence>
<evidence type="ECO:0000313" key="3">
    <source>
        <dbReference type="EMBL" id="PLC42212.1"/>
    </source>
</evidence>
<evidence type="ECO:0000256" key="2">
    <source>
        <dbReference type="SAM" id="SignalP"/>
    </source>
</evidence>
<feature type="region of interest" description="Disordered" evidence="1">
    <location>
        <begin position="44"/>
        <end position="117"/>
    </location>
</feature>
<dbReference type="OrthoDB" id="8927736at2"/>
<sequence length="117" mass="11926">MAIRFQRVLSLAALAAMLATGTAVAAQGEHDACCAPQAKSMPAPLAKAGARDPYTDGARTGTRDPYTDGAKAGARDPYTDGAAQTVLDARVGTRDPYTDGGLSSPRSPDPYTDGAIA</sequence>
<reference evidence="3 4" key="1">
    <citation type="submission" date="2017-12" db="EMBL/GenBank/DDBJ databases">
        <title>Draft genome sequence of Ralstonia pickettii 52.</title>
        <authorList>
            <person name="Zheng B."/>
        </authorList>
    </citation>
    <scope>NUCLEOTIDE SEQUENCE [LARGE SCALE GENOMIC DNA]</scope>
    <source>
        <strain evidence="3 4">52</strain>
    </source>
</reference>
<evidence type="ECO:0000256" key="1">
    <source>
        <dbReference type="SAM" id="MobiDB-lite"/>
    </source>
</evidence>
<dbReference type="Proteomes" id="UP000234456">
    <property type="component" value="Unassembled WGS sequence"/>
</dbReference>
<dbReference type="AlphaFoldDB" id="A0A2N4TR77"/>
<name>A0A2N4TR77_RALPI</name>
<dbReference type="RefSeq" id="WP_102065338.1">
    <property type="nucleotide sequence ID" value="NZ_PKQE01000002.1"/>
</dbReference>
<keyword evidence="2" id="KW-0732">Signal</keyword>
<organism evidence="3 4">
    <name type="scientific">Ralstonia pickettii</name>
    <name type="common">Burkholderia pickettii</name>
    <dbReference type="NCBI Taxonomy" id="329"/>
    <lineage>
        <taxon>Bacteria</taxon>
        <taxon>Pseudomonadati</taxon>
        <taxon>Pseudomonadota</taxon>
        <taxon>Betaproteobacteria</taxon>
        <taxon>Burkholderiales</taxon>
        <taxon>Burkholderiaceae</taxon>
        <taxon>Ralstonia</taxon>
    </lineage>
</organism>
<proteinExistence type="predicted"/>
<accession>A0A2N4TR77</accession>
<comment type="caution">
    <text evidence="3">The sequence shown here is derived from an EMBL/GenBank/DDBJ whole genome shotgun (WGS) entry which is preliminary data.</text>
</comment>
<feature type="chain" id="PRO_5014781743" evidence="2">
    <location>
        <begin position="26"/>
        <end position="117"/>
    </location>
</feature>
<dbReference type="EMBL" id="PKQE01000002">
    <property type="protein sequence ID" value="PLC42212.1"/>
    <property type="molecule type" value="Genomic_DNA"/>
</dbReference>
<feature type="signal peptide" evidence="2">
    <location>
        <begin position="1"/>
        <end position="25"/>
    </location>
</feature>